<comment type="similarity">
    <text evidence="2">Belongs to the methyltransferase superfamily. Trimethylguanosine synthase family.</text>
</comment>
<dbReference type="EMBL" id="VWRR01000007">
    <property type="protein sequence ID" value="KAF6003339.1"/>
    <property type="molecule type" value="Genomic_DNA"/>
</dbReference>
<dbReference type="Pfam" id="PF09445">
    <property type="entry name" value="Methyltransf_15"/>
    <property type="match status" value="1"/>
</dbReference>
<dbReference type="InterPro" id="IPR019012">
    <property type="entry name" value="RNA_cap_Gua-N2-MeTrfase"/>
</dbReference>
<evidence type="ECO:0000256" key="5">
    <source>
        <dbReference type="ARBA" id="ARBA00048763"/>
    </source>
</evidence>
<comment type="catalytic activity">
    <reaction evidence="5">
        <text>a 5'-end (N(2),N(7)-dimethyl 5'-triphosphoguanosine)-ribonucleoside in snRNA + S-adenosyl-L-methionine = a 5'-end (N(2),N(2),N(7)-trimethyl 5'-triphosphoguanosine)-ribonucleoside in snRNA + S-adenosyl-L-homocysteine + H(+)</text>
        <dbReference type="Rhea" id="RHEA:78479"/>
        <dbReference type="Rhea" id="RHEA-COMP:19087"/>
        <dbReference type="Rhea" id="RHEA-COMP:19089"/>
        <dbReference type="ChEBI" id="CHEBI:15378"/>
        <dbReference type="ChEBI" id="CHEBI:57856"/>
        <dbReference type="ChEBI" id="CHEBI:59789"/>
        <dbReference type="ChEBI" id="CHEBI:167623"/>
        <dbReference type="ChEBI" id="CHEBI:172880"/>
    </reaction>
    <physiologicalReaction direction="left-to-right" evidence="5">
        <dbReference type="Rhea" id="RHEA:78480"/>
    </physiologicalReaction>
</comment>
<dbReference type="SUPFAM" id="SSF53335">
    <property type="entry name" value="S-adenosyl-L-methionine-dependent methyltransferases"/>
    <property type="match status" value="1"/>
</dbReference>
<dbReference type="Proteomes" id="UP000530660">
    <property type="component" value="Unassembled WGS sequence"/>
</dbReference>
<dbReference type="CDD" id="cd02440">
    <property type="entry name" value="AdoMet_MTases"/>
    <property type="match status" value="1"/>
</dbReference>
<evidence type="ECO:0000313" key="9">
    <source>
        <dbReference type="Proteomes" id="UP000530660"/>
    </source>
</evidence>
<comment type="catalytic activity">
    <reaction evidence="6">
        <text>a 5'-end (N(7)-methyl 5'-triphosphoguanosine)-ribonucleoside in snRNA + S-adenosyl-L-methionine = a 5'-end (N(2),N(7)-dimethyl 5'-triphosphoguanosine)-ribonucleoside in snRNA + S-adenosyl-L-homocysteine + H(+)</text>
        <dbReference type="Rhea" id="RHEA:78471"/>
        <dbReference type="Rhea" id="RHEA-COMP:19085"/>
        <dbReference type="Rhea" id="RHEA-COMP:19087"/>
        <dbReference type="ChEBI" id="CHEBI:15378"/>
        <dbReference type="ChEBI" id="CHEBI:57856"/>
        <dbReference type="ChEBI" id="CHEBI:59789"/>
        <dbReference type="ChEBI" id="CHEBI:156461"/>
        <dbReference type="ChEBI" id="CHEBI:172880"/>
    </reaction>
    <physiologicalReaction direction="left-to-right" evidence="6">
        <dbReference type="Rhea" id="RHEA:78472"/>
    </physiologicalReaction>
</comment>
<dbReference type="PANTHER" id="PTHR14741:SF32">
    <property type="entry name" value="TRIMETHYLGUANOSINE SYNTHASE"/>
    <property type="match status" value="1"/>
</dbReference>
<comment type="catalytic activity">
    <reaction evidence="4">
        <text>a 5'-end (N(7)-methyl 5'-triphosphoguanosine)-ribonucleoside in snoRNA + S-adenosyl-L-methionine = a 5'-end (N(2),N(7)-dimethyl 5'-triphosphoguanosine)-ribonucleoside in snoRNA + S-adenosyl-L-homocysteine + H(+)</text>
        <dbReference type="Rhea" id="RHEA:78475"/>
        <dbReference type="Rhea" id="RHEA-COMP:19086"/>
        <dbReference type="Rhea" id="RHEA-COMP:19088"/>
        <dbReference type="ChEBI" id="CHEBI:15378"/>
        <dbReference type="ChEBI" id="CHEBI:57856"/>
        <dbReference type="ChEBI" id="CHEBI:59789"/>
        <dbReference type="ChEBI" id="CHEBI:156461"/>
        <dbReference type="ChEBI" id="CHEBI:172880"/>
    </reaction>
    <physiologicalReaction direction="left-to-right" evidence="4">
        <dbReference type="Rhea" id="RHEA:78476"/>
    </physiologicalReaction>
</comment>
<comment type="catalytic activity">
    <reaction evidence="3">
        <text>a 5'-end (N(2),N(7)-dimethyl 5'-triphosphoguanosine)-ribonucleoside in snoRNA + S-adenosyl-L-methionine = a 5'-end (N(2),N(2),N(7)-trimethyl 5'-triphosphoguanosine)-ribonucleoside in snoRNA + S-adenosyl-L-homocysteine + H(+)</text>
        <dbReference type="Rhea" id="RHEA:78507"/>
        <dbReference type="Rhea" id="RHEA-COMP:19088"/>
        <dbReference type="Rhea" id="RHEA-COMP:19090"/>
        <dbReference type="ChEBI" id="CHEBI:15378"/>
        <dbReference type="ChEBI" id="CHEBI:57856"/>
        <dbReference type="ChEBI" id="CHEBI:59789"/>
        <dbReference type="ChEBI" id="CHEBI:167623"/>
        <dbReference type="ChEBI" id="CHEBI:172880"/>
    </reaction>
    <physiologicalReaction direction="left-to-right" evidence="3">
        <dbReference type="Rhea" id="RHEA:78508"/>
    </physiologicalReaction>
</comment>
<evidence type="ECO:0000256" key="7">
    <source>
        <dbReference type="ARBA" id="ARBA00049790"/>
    </source>
</evidence>
<evidence type="ECO:0000313" key="8">
    <source>
        <dbReference type="EMBL" id="KAF6003339.1"/>
    </source>
</evidence>
<evidence type="ECO:0000256" key="4">
    <source>
        <dbReference type="ARBA" id="ARBA00048740"/>
    </source>
</evidence>
<evidence type="ECO:0000256" key="2">
    <source>
        <dbReference type="ARBA" id="ARBA00025783"/>
    </source>
</evidence>
<proteinExistence type="inferred from homology"/>
<accession>A0A7J7IKY6</accession>
<dbReference type="GO" id="GO:0071164">
    <property type="term" value="F:RNA cap trimethylguanosine synthase activity"/>
    <property type="evidence" value="ECO:0007669"/>
    <property type="project" value="TreeGrafter"/>
</dbReference>
<evidence type="ECO:0000256" key="3">
    <source>
        <dbReference type="ARBA" id="ARBA00047418"/>
    </source>
</evidence>
<evidence type="ECO:0000256" key="1">
    <source>
        <dbReference type="ARBA" id="ARBA00018517"/>
    </source>
</evidence>
<dbReference type="Gene3D" id="3.40.50.150">
    <property type="entry name" value="Vaccinia Virus protein VP39"/>
    <property type="match status" value="1"/>
</dbReference>
<gene>
    <name evidence="8" type="primary">TGS1</name>
    <name evidence="8" type="ORF">F1559_003637</name>
</gene>
<comment type="caution">
    <text evidence="8">The sequence shown here is derived from an EMBL/GenBank/DDBJ whole genome shotgun (WGS) entry which is preliminary data.</text>
</comment>
<dbReference type="InterPro" id="IPR029063">
    <property type="entry name" value="SAM-dependent_MTases_sf"/>
</dbReference>
<dbReference type="AlphaFoldDB" id="A0A7J7IKY6"/>
<dbReference type="OrthoDB" id="194443at2759"/>
<organism evidence="8 9">
    <name type="scientific">Cyanidiococcus yangmingshanensis</name>
    <dbReference type="NCBI Taxonomy" id="2690220"/>
    <lineage>
        <taxon>Eukaryota</taxon>
        <taxon>Rhodophyta</taxon>
        <taxon>Bangiophyceae</taxon>
        <taxon>Cyanidiales</taxon>
        <taxon>Cyanidiaceae</taxon>
        <taxon>Cyanidiococcus</taxon>
    </lineage>
</organism>
<dbReference type="GO" id="GO:0005634">
    <property type="term" value="C:nucleus"/>
    <property type="evidence" value="ECO:0007669"/>
    <property type="project" value="TreeGrafter"/>
</dbReference>
<protein>
    <recommendedName>
        <fullName evidence="1">Trimethylguanosine synthase</fullName>
    </recommendedName>
    <alternativeName>
        <fullName evidence="7">Cap-specific guanine-N(2) methyltransferase</fullName>
    </alternativeName>
</protein>
<evidence type="ECO:0000256" key="6">
    <source>
        <dbReference type="ARBA" id="ARBA00049075"/>
    </source>
</evidence>
<keyword evidence="9" id="KW-1185">Reference proteome</keyword>
<sequence>MPPGLAVPAALETGAVSEPVQAPLRKRTRRSDRTRDQARSLSMLDRYVAQRYVLWSRYDLGIQMTWNSFYEVTPEPISLHIASRFRSKLKDSMLIADLFAGVGSNAIALAGSSDDARQTVEPYVIAVECNASKCRMLRHNARIYEVSHRVDVVIADAFTLLPRWQAVFDAVFASPPWGGPNYRRRPTYNLDAMKPYSASEIFELGWHLSPNVAVLLPRSSDERQLARIAEIRSLEIEENWLHGRLKTLTVYSGALAECNSESAPRFDDKMR</sequence>
<reference evidence="8 9" key="1">
    <citation type="journal article" date="2020" name="J. Phycol.">
        <title>Comparative genome analysis reveals Cyanidiococcus gen. nov., a new extremophilic red algal genus sister to Cyanidioschyzon (Cyanidioschyzonaceae, Rhodophyta).</title>
        <authorList>
            <person name="Liu S.-L."/>
            <person name="Chiang Y.-R."/>
            <person name="Yoon H.S."/>
            <person name="Fu H.-Y."/>
        </authorList>
    </citation>
    <scope>NUCLEOTIDE SEQUENCE [LARGE SCALE GENOMIC DNA]</scope>
    <source>
        <strain evidence="8 9">THAL066</strain>
    </source>
</reference>
<name>A0A7J7IKY6_9RHOD</name>
<dbReference type="PANTHER" id="PTHR14741">
    <property type="entry name" value="S-ADENOSYLMETHIONINE-DEPENDENT METHYLTRANSFERASE RELATED"/>
    <property type="match status" value="1"/>
</dbReference>